<reference evidence="3 4" key="2">
    <citation type="journal article" date="2011" name="Stand. Genomic Sci.">
        <title>Complete genome sequence of Isosphaera pallida type strain (IS1B).</title>
        <authorList>
            <consortium name="US DOE Joint Genome Institute (JGI-PGF)"/>
            <person name="Goker M."/>
            <person name="Cleland D."/>
            <person name="Saunders E."/>
            <person name="Lapidus A."/>
            <person name="Nolan M."/>
            <person name="Lucas S."/>
            <person name="Hammon N."/>
            <person name="Deshpande S."/>
            <person name="Cheng J.F."/>
            <person name="Tapia R."/>
            <person name="Han C."/>
            <person name="Goodwin L."/>
            <person name="Pitluck S."/>
            <person name="Liolios K."/>
            <person name="Pagani I."/>
            <person name="Ivanova N."/>
            <person name="Mavromatis K."/>
            <person name="Pati A."/>
            <person name="Chen A."/>
            <person name="Palaniappan K."/>
            <person name="Land M."/>
            <person name="Hauser L."/>
            <person name="Chang Y.J."/>
            <person name="Jeffries C.D."/>
            <person name="Detter J.C."/>
            <person name="Beck B."/>
            <person name="Woyke T."/>
            <person name="Bristow J."/>
            <person name="Eisen J.A."/>
            <person name="Markowitz V."/>
            <person name="Hugenholtz P."/>
            <person name="Kyrpides N.C."/>
            <person name="Klenk H.P."/>
        </authorList>
    </citation>
    <scope>NUCLEOTIDE SEQUENCE [LARGE SCALE GENOMIC DNA]</scope>
    <source>
        <strain evidence="4">ATCC 43644 / DSM 9630 / IS1B</strain>
    </source>
</reference>
<dbReference type="RefSeq" id="WP_013563774.1">
    <property type="nucleotide sequence ID" value="NC_014962.1"/>
</dbReference>
<dbReference type="KEGG" id="ipa:Isop_0895"/>
<dbReference type="AlphaFoldDB" id="E8R2Y1"/>
<dbReference type="Proteomes" id="UP000008631">
    <property type="component" value="Chromosome"/>
</dbReference>
<dbReference type="eggNOG" id="COG2823">
    <property type="taxonomic scope" value="Bacteria"/>
</dbReference>
<dbReference type="STRING" id="575540.Isop_0895"/>
<proteinExistence type="predicted"/>
<reference key="1">
    <citation type="submission" date="2010-11" db="EMBL/GenBank/DDBJ databases">
        <title>The complete sequence of chromosome of Isophaera pallida ATCC 43644.</title>
        <authorList>
            <consortium name="US DOE Joint Genome Institute (JGI-PGF)"/>
            <person name="Lucas S."/>
            <person name="Copeland A."/>
            <person name="Lapidus A."/>
            <person name="Bruce D."/>
            <person name="Goodwin L."/>
            <person name="Pitluck S."/>
            <person name="Kyrpides N."/>
            <person name="Mavromatis K."/>
            <person name="Pagani I."/>
            <person name="Ivanova N."/>
            <person name="Saunders E."/>
            <person name="Brettin T."/>
            <person name="Detter J.C."/>
            <person name="Han C."/>
            <person name="Tapia R."/>
            <person name="Land M."/>
            <person name="Hauser L."/>
            <person name="Markowitz V."/>
            <person name="Cheng J.-F."/>
            <person name="Hugenholtz P."/>
            <person name="Woyke T."/>
            <person name="Wu D."/>
            <person name="Eisen J.A."/>
        </authorList>
    </citation>
    <scope>NUCLEOTIDE SEQUENCE</scope>
    <source>
        <strain>ATCC 43644</strain>
    </source>
</reference>
<dbReference type="Pfam" id="PF04972">
    <property type="entry name" value="BON"/>
    <property type="match status" value="1"/>
</dbReference>
<evidence type="ECO:0000259" key="2">
    <source>
        <dbReference type="PROSITE" id="PS50914"/>
    </source>
</evidence>
<feature type="domain" description="BON" evidence="2">
    <location>
        <begin position="27"/>
        <end position="95"/>
    </location>
</feature>
<feature type="chain" id="PRO_5003230007" evidence="1">
    <location>
        <begin position="25"/>
        <end position="245"/>
    </location>
</feature>
<dbReference type="HOGENOM" id="CLU_1037682_0_0_0"/>
<dbReference type="Gene3D" id="3.30.1340.30">
    <property type="match status" value="1"/>
</dbReference>
<sequence>MTTVKKWMSWVAAATLLPASVALAENPNQIQANQVASRLGQVEALRGADLTVRVKDGVATLSGTALTVEQLRAAVDAARTVPGLSQVRSEIRVVGNRDEAFRPTQMMDGGMVMESGMMDAPVSGGMVGAPISGGMVSGVAAADGGPTPLGPAVLNGNAGAFSSANYPNYAWPRYAPYPNFSAVGYPTVYPWQAWPNIGPFYPYPEVPLDWRAVTLRWDDGVWWLDFKKHYTRPFLTPYPFGLWAY</sequence>
<dbReference type="InterPro" id="IPR007055">
    <property type="entry name" value="BON_dom"/>
</dbReference>
<dbReference type="EMBL" id="CP002353">
    <property type="protein sequence ID" value="ADV61485.1"/>
    <property type="molecule type" value="Genomic_DNA"/>
</dbReference>
<dbReference type="InParanoid" id="E8R2Y1"/>
<organism evidence="3 4">
    <name type="scientific">Isosphaera pallida (strain ATCC 43644 / DSM 9630 / IS1B)</name>
    <dbReference type="NCBI Taxonomy" id="575540"/>
    <lineage>
        <taxon>Bacteria</taxon>
        <taxon>Pseudomonadati</taxon>
        <taxon>Planctomycetota</taxon>
        <taxon>Planctomycetia</taxon>
        <taxon>Isosphaerales</taxon>
        <taxon>Isosphaeraceae</taxon>
        <taxon>Isosphaera</taxon>
    </lineage>
</organism>
<evidence type="ECO:0000313" key="3">
    <source>
        <dbReference type="EMBL" id="ADV61485.1"/>
    </source>
</evidence>
<keyword evidence="4" id="KW-1185">Reference proteome</keyword>
<evidence type="ECO:0000256" key="1">
    <source>
        <dbReference type="SAM" id="SignalP"/>
    </source>
</evidence>
<gene>
    <name evidence="3" type="ordered locus">Isop_0895</name>
</gene>
<accession>E8R2Y1</accession>
<keyword evidence="1" id="KW-0732">Signal</keyword>
<name>E8R2Y1_ISOPI</name>
<evidence type="ECO:0000313" key="4">
    <source>
        <dbReference type="Proteomes" id="UP000008631"/>
    </source>
</evidence>
<dbReference type="PROSITE" id="PS50914">
    <property type="entry name" value="BON"/>
    <property type="match status" value="1"/>
</dbReference>
<protein>
    <submittedName>
        <fullName evidence="3">Transport-associated protein</fullName>
    </submittedName>
</protein>
<feature type="signal peptide" evidence="1">
    <location>
        <begin position="1"/>
        <end position="24"/>
    </location>
</feature>